<organism evidence="9 10">
    <name type="scientific">Lymnaea stagnalis</name>
    <name type="common">Great pond snail</name>
    <name type="synonym">Helix stagnalis</name>
    <dbReference type="NCBI Taxonomy" id="6523"/>
    <lineage>
        <taxon>Eukaryota</taxon>
        <taxon>Metazoa</taxon>
        <taxon>Spiralia</taxon>
        <taxon>Lophotrochozoa</taxon>
        <taxon>Mollusca</taxon>
        <taxon>Gastropoda</taxon>
        <taxon>Heterobranchia</taxon>
        <taxon>Euthyneura</taxon>
        <taxon>Panpulmonata</taxon>
        <taxon>Hygrophila</taxon>
        <taxon>Lymnaeoidea</taxon>
        <taxon>Lymnaeidae</taxon>
        <taxon>Lymnaea</taxon>
    </lineage>
</organism>
<dbReference type="EMBL" id="CAXITT010000170">
    <property type="protein sequence ID" value="CAL1534389.1"/>
    <property type="molecule type" value="Genomic_DNA"/>
</dbReference>
<feature type="compositionally biased region" description="Polar residues" evidence="7">
    <location>
        <begin position="3387"/>
        <end position="3401"/>
    </location>
</feature>
<dbReference type="GO" id="GO:0003677">
    <property type="term" value="F:DNA binding"/>
    <property type="evidence" value="ECO:0007669"/>
    <property type="project" value="InterPro"/>
</dbReference>
<sequence>MKKIIVSPAKGGRALKSKRSTTPARMEEQSESPLVEKTPRARVVQKDLVKMESKAKVKRAATSPLIPNLMDKRRRTSTDTNSSADERKSQLPNGPSQKVKLKVDSSSEQGIDADKKNAINLINDSKDTLASEMRRLATTQGFWSSKTTSRSNSPVAASEQGDGLLVSKTLSSSRKNSKNSTPDVSPSPSRRKSSNKIKKKQEEIEELSKLNVPANELKRLKTTDGFAYPIFSPSGLRPSSRDVSPSSTSSLERIGRQMARSHASNEDKSLLGNLENSTPLPKNKRGRPKGKVNSPKKLVKKSGKTNTSSTSNEDVSQTVEVSNPLAKLTSYSLMGSEKSVRGRPKNKVLILGKSKKTKMFSDNALNDSGNTGAGPVLSDIATPSTNTDLSSEMEKSSGKMKAGRGRPKLKKVLQEKSPLPVETVASCSDTVAPEAIASNSPVSHFAGVSELLNDTQVRVTPPGGKAKRGRPRKLSLPLGADKSAERSGAVKKLGRPKIVKDNVNDCADTPISTQEALELKSLSLIKLDTAKQLKRKNSLKKQRQALALTDGNQGRQKVNRSGKKAVVAKEIYGVRLYKTKKGKGKKTNMKDNTVGSVNDELKIVEVEKKKKMKKKITETVSIEPSAFSMDPNLVEMQSVEPIMGESIVKSKPKKIKLPKTLKQKIVSRLGLKGKMRKNLPGVELQVKHKKILKKRMTDKHGDAVKHSDQLTELSRLTELKRLNTTVGFWSSPDVSTDVLVRRSKQVKMSEAKAKHGKKPKKPLAQLSFSKPISPKKPESSLLQHRKKKLSSLKHNLKKGKVFPNSDLLSKEVDSNTKSKRQNTLEDPSFQPKPATPDVLEIKKKRRGKNLLELESFLSISSQVEARRKGKSLNEDKSLELLQKIESETVARVDKQIEETECLIREDAKALEDTNMCSTDPREERPTDLDKKVTANFLKEGSDVEQFCKSGASNEDSVPEISSEHNKTVTSISAGKDEGNGNVLIPESLTFTTMMPQTEDAGVCETNISSVTLSENIMTLTESYSLDQHSQSKPSDLVVTDVIQTLPQNLKLVNKSCVSVLDNISEPDAKDLPDQSLADVDMENSGSCVTVSNVPSEVKEVGDASLTAAEIVLERGDVLVGVDSLNTPEDGNVENSKEILGCNTDDAPLNTEDAPLCVETGAQKVLMPLNAVAVELDEKNSVAELPIDDAIQIGAINEKTLNERSQDMPAPGENVDISMSSGLCNAISSSKETAEMAALVSTLSNVEIPVLDPCEELASDPDMSQFEGIVLNKHKKRRRMKTSFYRFKKRRLTEMRQKRLSALYGEAQESSSIDSDNITDSLPPSSAAVLENEDIYPKDPLRKVRKRRRNVWRKGVVKKPAYVAKKVRSKQQVASSQTADQLVLLPLEESETTIKEASSAPPVLEASKTGVKSAKEKKFAMLRRLQTNANLANAVLDESTLKGRFLRKQPPQSITSVDGKTRRERSKAGVSLSGLPEGLLQQLTVEIPDETKPKKRGRPRKLSASMPKLTPTDIDSPNSNSNISWSQAPPPGLTPQYRTSPKPEEETFNLFGKADSKGSLDTEFVAESVDETDLHLYLSGVSDEDLSPSKESSFASLEVNPKPQEFVPVIPTEGDTTKLDLPLDNEAPTLIISPSIIKDKDLKKTGKTKMKGKKGKPPGIPMTEEEKSRKGRKSKSSSPVVSPSLYQDYDLFKRPRTARKSMQNSNMYSPPISGQTSASGSTFSLRKKSTRSPLEMLEMKRRQEEAIYDLEEERRQARRILLREKRYARESGDGFSDDGEVLDEVPIKPCSVMLSDFVKKLQLDNIDSPSENDEEDDDADSTMFSSPTYNVVDDQGDEDWCANLEDFEDVDDDEGLVKEKHDRPYKPRLKLKRVMKKNKLFRIRRKNPSSSSPKAAQEPIKLVIKAEPILDSGAPGYKATMDLSKVERTGFEGSYLDFLKCKSNDEKRKSSVKKKSYVAAQLSPKEDKDNKKKEGKSQNLVSSPPKVPSLLIAPGMGHVRKVGQCDGSPVLVASQSNNESPVKETLLTNSPKVPLVSELSKNLSLGEEEEEDLLILDLEEGAQDQNSSGSFKGSPITENADAEKPTVVAKNALVFENNATHSTISEPLSHVQRTRSNDEMGLMLASYNDFDNPSTGSNQLKSVTEEKVPDLTTESQCVDRENDAALRVTKPCNINKISTNISAFEPLKDISKEKVSHTKTSVIGQVDMSVLTTAIVSEDDQMQVGLTVLNGSVNSPDNNNVMVPAKSPSSILSEPIKKTGNVNENSISPRQITQTGSKSDEWRVKVILQSDKLPSGKYKCKRCDYKASEKLSIESHIYSHIPGVQFRCAYCDCEFSSMTATWSHLKNFHAISEAKLCISRHIEEKCFYEKEDVVFSEESTHTSSSQPTNINPGGQSPPVIISVLVSGTVNASRSARSGAPRRFVCTHCGFSTNVKEDAEHHTSDLHKSHNLFACLLCNENIFSSEAEIKQHSAAVHPKRQRTYGKLPDFYDAEQLNSKGKSPNQEERDNIFERMSSIFQGDETQQETNAIDHHQKAKDYLYLQEEWKEKTRVEADSTTAVDFMEDTLAEPSTTEGQLLVDGSSTGEDKVSENEVSVDEVCMKSSKQLSCDADITSSAAAMLVTTEISEKRSTLTLAGATPLTTSLNEVNIVAQDTDALGDSISANLASTYTPPSKNQEDASLADGENVSSDDCMGLKIVQVVSLSQQNESATGDSELAECFKSVGQEHIKQTTGDTTDQGLIDQLKTSSKPKEDEPQSTQACPVAPAKEVVPDNTNNQPQAKDTKQPGSSAQMPASGHTSTSSSFACGLPLSYKCNACRVHTPYLLMMVKHLKAKHPNMRCFACPYCKATHSFISQKQLRLHVRNSHPDKIGRNEIALSEEAKKFVEAMVLPNSPECIRVGNRVVLEEDIHTCTYCQVKMTSLANVYEHLNSKHSDLFEFVCPVCQNFKSKVLSEIAIHCMQAHKSSLDTDKVHVSVPKNLFTVLTCISKGGKYIEKSLHASEDNASKSGATPAGTSSDLQPTSEMGPKAPNPQPAHKTIVDSPLSLQRTLSSVSTPAPAAVEPFVGPLSQSIPQMTLLSQTPLIAIPIVSGSIGGIPSVSTTRPLIAFSSSLFDTSSLTSPPQLIMSSASKPTSVIQSTAGAASFLSPSQSVQPFTKSNPPTKPSSQQPGPRKKSLKSLPVLNIPTIKPRAHQPSLSTTPGRPSHEVSIAPSSTPAPPAAHHSPQTRVAFKAPVVDNLPENEPSPDAFKIFNLRPMPQPSPTSMAPPANPIVFPPVSTPISSAFIQGPLAGFPANMVLQPNLMTQYAFSQPLMHPQKLSVQPSQTSKHIRPSTPSAAPVSSPLGGSFPSHGASSAQFGKKNQPPRDPPLLKDQRYELQRQLLLQQQKPTHTSAPPSHQTAKSGHFHITSHPPSSHTFNQGPASVKHKELSHSNPLPLASSSSPSESMARPVKGVHKRSSSIYQCPYCPTLVILKPLEVASHIQQLHPGHQVAFKKWNFNRGDH</sequence>
<dbReference type="PROSITE" id="PS00028">
    <property type="entry name" value="ZINC_FINGER_C2H2_1"/>
    <property type="match status" value="1"/>
</dbReference>
<dbReference type="InterPro" id="IPR013087">
    <property type="entry name" value="Znf_C2H2_type"/>
</dbReference>
<keyword evidence="10" id="KW-1185">Reference proteome</keyword>
<feature type="region of interest" description="Disordered" evidence="7">
    <location>
        <begin position="360"/>
        <end position="408"/>
    </location>
</feature>
<feature type="compositionally biased region" description="Basic residues" evidence="7">
    <location>
        <begin position="1644"/>
        <end position="1655"/>
    </location>
</feature>
<feature type="region of interest" description="Disordered" evidence="7">
    <location>
        <begin position="2062"/>
        <end position="2081"/>
    </location>
</feature>
<feature type="region of interest" description="Disordered" evidence="7">
    <location>
        <begin position="1949"/>
        <end position="1988"/>
    </location>
</feature>
<feature type="compositionally biased region" description="Polar residues" evidence="7">
    <location>
        <begin position="2772"/>
        <end position="2798"/>
    </location>
</feature>
<feature type="region of interest" description="Disordered" evidence="7">
    <location>
        <begin position="1305"/>
        <end position="1333"/>
    </location>
</feature>
<feature type="region of interest" description="Disordered" evidence="7">
    <location>
        <begin position="746"/>
        <end position="837"/>
    </location>
</feature>
<gene>
    <name evidence="9" type="ORF">GSLYS_00008349001</name>
</gene>
<comment type="caution">
    <text evidence="9">The sequence shown here is derived from an EMBL/GenBank/DDBJ whole genome shotgun (WGS) entry which is preliminary data.</text>
</comment>
<feature type="region of interest" description="Disordered" evidence="7">
    <location>
        <begin position="1"/>
        <end position="121"/>
    </location>
</feature>
<dbReference type="Gene3D" id="3.30.160.60">
    <property type="entry name" value="Classic Zinc Finger"/>
    <property type="match status" value="3"/>
</dbReference>
<feature type="compositionally biased region" description="Low complexity" evidence="7">
    <location>
        <begin position="241"/>
        <end position="250"/>
    </location>
</feature>
<feature type="compositionally biased region" description="Low complexity" evidence="7">
    <location>
        <begin position="3208"/>
        <end position="3223"/>
    </location>
</feature>
<feature type="region of interest" description="Disordered" evidence="7">
    <location>
        <begin position="3385"/>
        <end position="3452"/>
    </location>
</feature>
<evidence type="ECO:0000256" key="2">
    <source>
        <dbReference type="ARBA" id="ARBA00022723"/>
    </source>
</evidence>
<feature type="region of interest" description="Disordered" evidence="7">
    <location>
        <begin position="1442"/>
        <end position="1542"/>
    </location>
</feature>
<feature type="compositionally biased region" description="Polar residues" evidence="7">
    <location>
        <begin position="139"/>
        <end position="155"/>
    </location>
</feature>
<feature type="region of interest" description="Disordered" evidence="7">
    <location>
        <begin position="139"/>
        <end position="319"/>
    </location>
</feature>
<feature type="compositionally biased region" description="Basic and acidic residues" evidence="7">
    <location>
        <begin position="44"/>
        <end position="55"/>
    </location>
</feature>
<feature type="region of interest" description="Disordered" evidence="7">
    <location>
        <begin position="2667"/>
        <end position="2687"/>
    </location>
</feature>
<dbReference type="GO" id="GO:0008270">
    <property type="term" value="F:zinc ion binding"/>
    <property type="evidence" value="ECO:0007669"/>
    <property type="project" value="UniProtKB-KW"/>
</dbReference>
<feature type="compositionally biased region" description="Polar residues" evidence="7">
    <location>
        <begin position="168"/>
        <end position="184"/>
    </location>
</feature>
<feature type="region of interest" description="Disordered" evidence="7">
    <location>
        <begin position="2568"/>
        <end position="2591"/>
    </location>
</feature>
<evidence type="ECO:0000256" key="4">
    <source>
        <dbReference type="ARBA" id="ARBA00022771"/>
    </source>
</evidence>
<keyword evidence="5" id="KW-0862">Zinc</keyword>
<evidence type="ECO:0000256" key="7">
    <source>
        <dbReference type="SAM" id="MobiDB-lite"/>
    </source>
</evidence>
<evidence type="ECO:0000313" key="10">
    <source>
        <dbReference type="Proteomes" id="UP001497497"/>
    </source>
</evidence>
<dbReference type="GO" id="GO:0005634">
    <property type="term" value="C:nucleus"/>
    <property type="evidence" value="ECO:0007669"/>
    <property type="project" value="UniProtKB-SubCell"/>
</dbReference>
<feature type="region of interest" description="Disordered" evidence="7">
    <location>
        <begin position="2745"/>
        <end position="2798"/>
    </location>
</feature>
<feature type="compositionally biased region" description="Low complexity" evidence="7">
    <location>
        <begin position="1309"/>
        <end position="1320"/>
    </location>
</feature>
<feature type="compositionally biased region" description="Basic residues" evidence="7">
    <location>
        <begin position="783"/>
        <end position="800"/>
    </location>
</feature>
<keyword evidence="6" id="KW-0539">Nucleus</keyword>
<dbReference type="PANTHER" id="PTHR24406">
    <property type="entry name" value="TRANSCRIPTIONAL REPRESSOR CTCFL-RELATED"/>
    <property type="match status" value="1"/>
</dbReference>
<evidence type="ECO:0000259" key="8">
    <source>
        <dbReference type="PROSITE" id="PS00028"/>
    </source>
</evidence>
<protein>
    <recommendedName>
        <fullName evidence="8">C2H2-type domain-containing protein</fullName>
    </recommendedName>
</protein>
<feature type="domain" description="C2H2-type" evidence="8">
    <location>
        <begin position="2327"/>
        <end position="2348"/>
    </location>
</feature>
<feature type="region of interest" description="Disordered" evidence="7">
    <location>
        <begin position="454"/>
        <end position="493"/>
    </location>
</feature>
<evidence type="ECO:0000313" key="9">
    <source>
        <dbReference type="EMBL" id="CAL1534389.1"/>
    </source>
</evidence>
<feature type="compositionally biased region" description="Polar residues" evidence="7">
    <location>
        <begin position="3147"/>
        <end position="3169"/>
    </location>
</feature>
<dbReference type="InterPro" id="IPR017956">
    <property type="entry name" value="AT_hook_DNA-bd_motif"/>
</dbReference>
<feature type="compositionally biased region" description="Low complexity" evidence="7">
    <location>
        <begin position="3431"/>
        <end position="3446"/>
    </location>
</feature>
<evidence type="ECO:0000256" key="6">
    <source>
        <dbReference type="ARBA" id="ARBA00023242"/>
    </source>
</evidence>
<dbReference type="Proteomes" id="UP001497497">
    <property type="component" value="Unassembled WGS sequence"/>
</dbReference>
<dbReference type="SMART" id="SM00384">
    <property type="entry name" value="AT_hook"/>
    <property type="match status" value="4"/>
</dbReference>
<keyword evidence="4" id="KW-0863">Zinc-finger</keyword>
<dbReference type="InterPro" id="IPR050888">
    <property type="entry name" value="ZnF_C2H2-type_TF"/>
</dbReference>
<feature type="compositionally biased region" description="Basic residues" evidence="7">
    <location>
        <begin position="189"/>
        <end position="199"/>
    </location>
</feature>
<feature type="compositionally biased region" description="Polar residues" evidence="7">
    <location>
        <begin position="3006"/>
        <end position="3023"/>
    </location>
</feature>
<dbReference type="SMART" id="SM00355">
    <property type="entry name" value="ZnF_C2H2"/>
    <property type="match status" value="9"/>
</dbReference>
<feature type="region of interest" description="Disordered" evidence="7">
    <location>
        <begin position="3002"/>
        <end position="3038"/>
    </location>
</feature>
<feature type="region of interest" description="Disordered" evidence="7">
    <location>
        <begin position="1804"/>
        <end position="1828"/>
    </location>
</feature>
<keyword evidence="2" id="KW-0479">Metal-binding</keyword>
<feature type="region of interest" description="Disordered" evidence="7">
    <location>
        <begin position="3147"/>
        <end position="3225"/>
    </location>
</feature>
<feature type="compositionally biased region" description="Acidic residues" evidence="7">
    <location>
        <begin position="1809"/>
        <end position="1819"/>
    </location>
</feature>
<accession>A0AAV2HNI7</accession>
<evidence type="ECO:0000256" key="5">
    <source>
        <dbReference type="ARBA" id="ARBA00022833"/>
    </source>
</evidence>
<keyword evidence="3" id="KW-0677">Repeat</keyword>
<proteinExistence type="predicted"/>
<evidence type="ECO:0000256" key="1">
    <source>
        <dbReference type="ARBA" id="ARBA00004123"/>
    </source>
</evidence>
<feature type="compositionally biased region" description="Polar residues" evidence="7">
    <location>
        <begin position="1699"/>
        <end position="1723"/>
    </location>
</feature>
<feature type="region of interest" description="Disordered" evidence="7">
    <location>
        <begin position="3317"/>
        <end position="3370"/>
    </location>
</feature>
<feature type="compositionally biased region" description="Basic and acidic residues" evidence="7">
    <location>
        <begin position="1963"/>
        <end position="1975"/>
    </location>
</feature>
<reference evidence="9 10" key="1">
    <citation type="submission" date="2024-04" db="EMBL/GenBank/DDBJ databases">
        <authorList>
            <consortium name="Genoscope - CEA"/>
            <person name="William W."/>
        </authorList>
    </citation>
    <scope>NUCLEOTIDE SEQUENCE [LARGE SCALE GENOMIC DNA]</scope>
</reference>
<comment type="subcellular location">
    <subcellularLocation>
        <location evidence="1">Nucleus</location>
    </subcellularLocation>
</comment>
<evidence type="ECO:0000256" key="3">
    <source>
        <dbReference type="ARBA" id="ARBA00022737"/>
    </source>
</evidence>
<feature type="compositionally biased region" description="Low complexity" evidence="7">
    <location>
        <begin position="1515"/>
        <end position="1525"/>
    </location>
</feature>
<feature type="compositionally biased region" description="Low complexity" evidence="7">
    <location>
        <begin position="3331"/>
        <end position="3342"/>
    </location>
</feature>
<feature type="compositionally biased region" description="Polar residues" evidence="7">
    <location>
        <begin position="3410"/>
        <end position="3421"/>
    </location>
</feature>
<feature type="region of interest" description="Disordered" evidence="7">
    <location>
        <begin position="1640"/>
        <end position="1737"/>
    </location>
</feature>
<name>A0AAV2HNI7_LYMST</name>